<evidence type="ECO:0008006" key="3">
    <source>
        <dbReference type="Google" id="ProtNLM"/>
    </source>
</evidence>
<dbReference type="Gene3D" id="3.30.1490.300">
    <property type="match status" value="1"/>
</dbReference>
<name>A0A1G1Y264_9BACT</name>
<dbReference type="SUPFAM" id="SSF53067">
    <property type="entry name" value="Actin-like ATPase domain"/>
    <property type="match status" value="2"/>
</dbReference>
<comment type="caution">
    <text evidence="1">The sequence shown here is derived from an EMBL/GenBank/DDBJ whole genome shotgun (WGS) entry which is preliminary data.</text>
</comment>
<gene>
    <name evidence="1" type="ORF">A2840_00860</name>
</gene>
<organism evidence="1 2">
    <name type="scientific">Candidatus Buchananbacteria bacterium RIFCSPHIGHO2_01_FULL_47_11b</name>
    <dbReference type="NCBI Taxonomy" id="1797537"/>
    <lineage>
        <taxon>Bacteria</taxon>
        <taxon>Candidatus Buchananiibacteriota</taxon>
    </lineage>
</organism>
<dbReference type="Pfam" id="PF11104">
    <property type="entry name" value="PilM_2"/>
    <property type="match status" value="2"/>
</dbReference>
<dbReference type="InterPro" id="IPR005883">
    <property type="entry name" value="PilM"/>
</dbReference>
<protein>
    <recommendedName>
        <fullName evidence="3">SHS2 domain-containing protein</fullName>
    </recommendedName>
</protein>
<reference evidence="1 2" key="1">
    <citation type="journal article" date="2016" name="Nat. Commun.">
        <title>Thousands of microbial genomes shed light on interconnected biogeochemical processes in an aquifer system.</title>
        <authorList>
            <person name="Anantharaman K."/>
            <person name="Brown C.T."/>
            <person name="Hug L.A."/>
            <person name="Sharon I."/>
            <person name="Castelle C.J."/>
            <person name="Probst A.J."/>
            <person name="Thomas B.C."/>
            <person name="Singh A."/>
            <person name="Wilkins M.J."/>
            <person name="Karaoz U."/>
            <person name="Brodie E.L."/>
            <person name="Williams K.H."/>
            <person name="Hubbard S.S."/>
            <person name="Banfield J.F."/>
        </authorList>
    </citation>
    <scope>NUCLEOTIDE SEQUENCE [LARGE SCALE GENOMIC DNA]</scope>
</reference>
<dbReference type="PANTHER" id="PTHR32432">
    <property type="entry name" value="CELL DIVISION PROTEIN FTSA-RELATED"/>
    <property type="match status" value="1"/>
</dbReference>
<dbReference type="PIRSF" id="PIRSF019169">
    <property type="entry name" value="PilM"/>
    <property type="match status" value="1"/>
</dbReference>
<accession>A0A1G1Y264</accession>
<sequence length="385" mass="42593">MGLFSKQQSYLGIDFDKDSVKVVELKNEDGRPRLVTYGYLDQEIERRKLGDEAGGRNEHLAITKLITQVCHQAKTTTNKAITALPAYSVFTSILNLPTLSKKDLASAVKWEAKKVIPLPIEDMILDWKIISEDVPVTPREDTEQETETEEEVEEEKITARRFLKIKPSKAAKQYTKILLTAAPKDLVKQVIEIFKAAGMNLLSLDTESFALIRSLVGNDRAGLMIVDIGSIVTNISVVANGIPILNRSLDIGGLTITKAIANSLNISLARAEQFKFDIGISPDQHGQGNIPKTIEGSIQPIIDELKYSLNLYKSQGQKPIEKIILTGGSSLLLNLPEYLAGLLDLKVYRGDPWARVIYPEELKPVLDEIGARFSVAVGLAMRDIE</sequence>
<evidence type="ECO:0000313" key="1">
    <source>
        <dbReference type="EMBL" id="OGY46398.1"/>
    </source>
</evidence>
<dbReference type="EMBL" id="MHIG01000033">
    <property type="protein sequence ID" value="OGY46398.1"/>
    <property type="molecule type" value="Genomic_DNA"/>
</dbReference>
<dbReference type="CDD" id="cd24049">
    <property type="entry name" value="ASKHA_NBD_PilM"/>
    <property type="match status" value="1"/>
</dbReference>
<dbReference type="InterPro" id="IPR043129">
    <property type="entry name" value="ATPase_NBD"/>
</dbReference>
<dbReference type="Gene3D" id="3.30.420.40">
    <property type="match status" value="2"/>
</dbReference>
<proteinExistence type="predicted"/>
<dbReference type="InterPro" id="IPR050696">
    <property type="entry name" value="FtsA/MreB"/>
</dbReference>
<dbReference type="PANTHER" id="PTHR32432:SF3">
    <property type="entry name" value="ETHANOLAMINE UTILIZATION PROTEIN EUTJ"/>
    <property type="match status" value="1"/>
</dbReference>
<evidence type="ECO:0000313" key="2">
    <source>
        <dbReference type="Proteomes" id="UP000178385"/>
    </source>
</evidence>
<dbReference type="AlphaFoldDB" id="A0A1G1Y264"/>
<dbReference type="Proteomes" id="UP000178385">
    <property type="component" value="Unassembled WGS sequence"/>
</dbReference>